<keyword evidence="2" id="KW-1185">Reference proteome</keyword>
<evidence type="ECO:0000313" key="1">
    <source>
        <dbReference type="EMBL" id="CAL1677816.1"/>
    </source>
</evidence>
<dbReference type="AlphaFoldDB" id="A0AAV2NEL4"/>
<dbReference type="Proteomes" id="UP001497644">
    <property type="component" value="Chromosome 13"/>
</dbReference>
<protein>
    <recommendedName>
        <fullName evidence="3">Transmembrane protein</fullName>
    </recommendedName>
</protein>
<reference evidence="1" key="1">
    <citation type="submission" date="2024-04" db="EMBL/GenBank/DDBJ databases">
        <authorList>
            <consortium name="Molecular Ecology Group"/>
        </authorList>
    </citation>
    <scope>NUCLEOTIDE SEQUENCE</scope>
</reference>
<accession>A0AAV2NEL4</accession>
<name>A0AAV2NEL4_9HYME</name>
<gene>
    <name evidence="1" type="ORF">LPLAT_LOCUS3772</name>
</gene>
<proteinExistence type="predicted"/>
<dbReference type="EMBL" id="OZ034836">
    <property type="protein sequence ID" value="CAL1677816.1"/>
    <property type="molecule type" value="Genomic_DNA"/>
</dbReference>
<sequence>MCRFESFKSTPERRRGRTAVDAAISKTCLERVAGGFIVVAVIVLTCRSYARLGWMFCLNEGRVEPRERSEEPWNEEDRATRRARYWDPLFYGGSRRHRDEEPLCEGPSALVVPRLPASRLRSIKRVLIDPSIDAWMANVAPTNFSYCRALTSDLPCISAR</sequence>
<evidence type="ECO:0000313" key="2">
    <source>
        <dbReference type="Proteomes" id="UP001497644"/>
    </source>
</evidence>
<organism evidence="1 2">
    <name type="scientific">Lasius platythorax</name>
    <dbReference type="NCBI Taxonomy" id="488582"/>
    <lineage>
        <taxon>Eukaryota</taxon>
        <taxon>Metazoa</taxon>
        <taxon>Ecdysozoa</taxon>
        <taxon>Arthropoda</taxon>
        <taxon>Hexapoda</taxon>
        <taxon>Insecta</taxon>
        <taxon>Pterygota</taxon>
        <taxon>Neoptera</taxon>
        <taxon>Endopterygota</taxon>
        <taxon>Hymenoptera</taxon>
        <taxon>Apocrita</taxon>
        <taxon>Aculeata</taxon>
        <taxon>Formicoidea</taxon>
        <taxon>Formicidae</taxon>
        <taxon>Formicinae</taxon>
        <taxon>Lasius</taxon>
        <taxon>Lasius</taxon>
    </lineage>
</organism>
<evidence type="ECO:0008006" key="3">
    <source>
        <dbReference type="Google" id="ProtNLM"/>
    </source>
</evidence>